<evidence type="ECO:0000313" key="1">
    <source>
        <dbReference type="EMBL" id="RID84934.1"/>
    </source>
</evidence>
<evidence type="ECO:0000313" key="2">
    <source>
        <dbReference type="Proteomes" id="UP000265816"/>
    </source>
</evidence>
<keyword evidence="1" id="KW-0269">Exonuclease</keyword>
<dbReference type="RefSeq" id="WP_119112987.1">
    <property type="nucleotide sequence ID" value="NZ_CBCSEO010000011.1"/>
</dbReference>
<proteinExistence type="predicted"/>
<dbReference type="AlphaFoldDB" id="A0A398B659"/>
<keyword evidence="1" id="KW-0540">Nuclease</keyword>
<accession>A0A398B659</accession>
<dbReference type="GO" id="GO:0004527">
    <property type="term" value="F:exonuclease activity"/>
    <property type="evidence" value="ECO:0007669"/>
    <property type="project" value="UniProtKB-KW"/>
</dbReference>
<dbReference type="OrthoDB" id="2476736at2"/>
<gene>
    <name evidence="1" type="ORF">D1970_11375</name>
</gene>
<comment type="caution">
    <text evidence="1">The sequence shown here is derived from an EMBL/GenBank/DDBJ whole genome shotgun (WGS) entry which is preliminary data.</text>
</comment>
<dbReference type="EMBL" id="QWVT01000018">
    <property type="protein sequence ID" value="RID84934.1"/>
    <property type="molecule type" value="Genomic_DNA"/>
</dbReference>
<keyword evidence="1" id="KW-0378">Hydrolase</keyword>
<dbReference type="Proteomes" id="UP000265816">
    <property type="component" value="Unassembled WGS sequence"/>
</dbReference>
<organism evidence="1 2">
    <name type="scientific">Mesobacillus zeae</name>
    <dbReference type="NCBI Taxonomy" id="1917180"/>
    <lineage>
        <taxon>Bacteria</taxon>
        <taxon>Bacillati</taxon>
        <taxon>Bacillota</taxon>
        <taxon>Bacilli</taxon>
        <taxon>Bacillales</taxon>
        <taxon>Bacillaceae</taxon>
        <taxon>Mesobacillus</taxon>
    </lineage>
</organism>
<sequence>MHIFNGNVVCPRCDGNGLVYKSRVVDLDLIIYICDECEASWQNEEIILNEFQDLSAFLQDKGLVYEDVRFVDLGYDWKK</sequence>
<reference evidence="1 2" key="1">
    <citation type="submission" date="2018-08" db="EMBL/GenBank/DDBJ databases">
        <title>Bacillus jemisoniae sp. nov., Bacillus chryseoplanitiae sp. nov., Bacillus resnikiae sp. nov., and Bacillus frankliniae sp. nov., isolated from Viking spacecraft and associated surfaces.</title>
        <authorList>
            <person name="Seuylemezian A."/>
            <person name="Vaishampayan P."/>
        </authorList>
    </citation>
    <scope>NUCLEOTIDE SEQUENCE [LARGE SCALE GENOMIC DNA]</scope>
    <source>
        <strain evidence="1 2">JJ-247</strain>
    </source>
</reference>
<keyword evidence="2" id="KW-1185">Reference proteome</keyword>
<protein>
    <submittedName>
        <fullName evidence="1">3'-5' exonuclease</fullName>
    </submittedName>
</protein>
<name>A0A398B659_9BACI</name>